<dbReference type="CDD" id="cd06259">
    <property type="entry name" value="YdcF-like"/>
    <property type="match status" value="1"/>
</dbReference>
<sequence>MKQTYPEFLEDTENFIFVESKPEQADIIFVPGNGYPQMAEQAARLYKEGMAAWVLPSGRYSVINQKFSGVLAKGDIYNGTYETEWEFLRDVLIKNGVPKERILREDMATFTYENAIYSRQVTDQAGLNIKKAILCCKNYHSRRALMYYQLLYPETRFYVVPSETDGINKQNWRKTEEGIDAVTGEITRIIKQFSLMLQK</sequence>
<dbReference type="Proteomes" id="UP000437824">
    <property type="component" value="Unassembled WGS sequence"/>
</dbReference>
<evidence type="ECO:0000313" key="3">
    <source>
        <dbReference type="Proteomes" id="UP000437824"/>
    </source>
</evidence>
<dbReference type="AlphaFoldDB" id="A0A844GM10"/>
<dbReference type="PANTHER" id="PTHR30336">
    <property type="entry name" value="INNER MEMBRANE PROTEIN, PROBABLE PERMEASE"/>
    <property type="match status" value="1"/>
</dbReference>
<dbReference type="GO" id="GO:0043164">
    <property type="term" value="P:Gram-negative-bacterium-type cell wall biogenesis"/>
    <property type="evidence" value="ECO:0007669"/>
    <property type="project" value="TreeGrafter"/>
</dbReference>
<dbReference type="Pfam" id="PF02698">
    <property type="entry name" value="DUF218"/>
    <property type="match status" value="1"/>
</dbReference>
<name>A0A844GM10_9FIRM</name>
<dbReference type="EMBL" id="WMBC01000008">
    <property type="protein sequence ID" value="MTD61721.1"/>
    <property type="molecule type" value="Genomic_DNA"/>
</dbReference>
<protein>
    <submittedName>
        <fullName evidence="2">YdcF family protein</fullName>
    </submittedName>
</protein>
<gene>
    <name evidence="2" type="ORF">GKZ57_10745</name>
</gene>
<dbReference type="PANTHER" id="PTHR30336:SF4">
    <property type="entry name" value="ENVELOPE BIOGENESIS FACTOR ELYC"/>
    <property type="match status" value="1"/>
</dbReference>
<organism evidence="2 3">
    <name type="scientific">Blautia luti DSM 14534 = JCM 17040</name>
    <dbReference type="NCBI Taxonomy" id="649762"/>
    <lineage>
        <taxon>Bacteria</taxon>
        <taxon>Bacillati</taxon>
        <taxon>Bacillota</taxon>
        <taxon>Clostridia</taxon>
        <taxon>Lachnospirales</taxon>
        <taxon>Lachnospiraceae</taxon>
        <taxon>Blautia</taxon>
    </lineage>
</organism>
<dbReference type="GO" id="GO:0005886">
    <property type="term" value="C:plasma membrane"/>
    <property type="evidence" value="ECO:0007669"/>
    <property type="project" value="TreeGrafter"/>
</dbReference>
<dbReference type="InterPro" id="IPR003848">
    <property type="entry name" value="DUF218"/>
</dbReference>
<comment type="caution">
    <text evidence="2">The sequence shown here is derived from an EMBL/GenBank/DDBJ whole genome shotgun (WGS) entry which is preliminary data.</text>
</comment>
<proteinExistence type="predicted"/>
<reference evidence="2 3" key="1">
    <citation type="submission" date="2019-11" db="EMBL/GenBank/DDBJ databases">
        <title>Draft genome sequence of Blautia luti DSM 14534T, isolated from human stool.</title>
        <authorList>
            <person name="Ortiz R."/>
            <person name="Melis-Arcos F."/>
            <person name="Covarrubias P."/>
            <person name="Cardenas J.P."/>
            <person name="Perez-Donoso J."/>
            <person name="Almonacid D."/>
        </authorList>
    </citation>
    <scope>NUCLEOTIDE SEQUENCE [LARGE SCALE GENOMIC DNA]</scope>
    <source>
        <strain evidence="2 3">DSM 14534</strain>
    </source>
</reference>
<evidence type="ECO:0000313" key="2">
    <source>
        <dbReference type="EMBL" id="MTD61721.1"/>
    </source>
</evidence>
<dbReference type="Gene3D" id="3.40.50.620">
    <property type="entry name" value="HUPs"/>
    <property type="match status" value="1"/>
</dbReference>
<evidence type="ECO:0000259" key="1">
    <source>
        <dbReference type="Pfam" id="PF02698"/>
    </source>
</evidence>
<dbReference type="RefSeq" id="WP_118512323.1">
    <property type="nucleotide sequence ID" value="NZ_WMBC01000008.1"/>
</dbReference>
<dbReference type="InterPro" id="IPR051599">
    <property type="entry name" value="Cell_Envelope_Assoc"/>
</dbReference>
<dbReference type="InterPro" id="IPR014729">
    <property type="entry name" value="Rossmann-like_a/b/a_fold"/>
</dbReference>
<dbReference type="GO" id="GO:0000270">
    <property type="term" value="P:peptidoglycan metabolic process"/>
    <property type="evidence" value="ECO:0007669"/>
    <property type="project" value="TreeGrafter"/>
</dbReference>
<feature type="domain" description="DUF218" evidence="1">
    <location>
        <begin position="26"/>
        <end position="171"/>
    </location>
</feature>
<accession>A0A844GM10</accession>